<organism evidence="7 8">
    <name type="scientific">Alkalispirochaeta americana</name>
    <dbReference type="NCBI Taxonomy" id="159291"/>
    <lineage>
        <taxon>Bacteria</taxon>
        <taxon>Pseudomonadati</taxon>
        <taxon>Spirochaetota</taxon>
        <taxon>Spirochaetia</taxon>
        <taxon>Spirochaetales</taxon>
        <taxon>Spirochaetaceae</taxon>
        <taxon>Alkalispirochaeta</taxon>
    </lineage>
</organism>
<evidence type="ECO:0000256" key="4">
    <source>
        <dbReference type="ARBA" id="ARBA00023239"/>
    </source>
</evidence>
<reference evidence="7 8" key="1">
    <citation type="submission" date="2017-01" db="EMBL/GenBank/DDBJ databases">
        <authorList>
            <person name="Mah S.A."/>
            <person name="Swanson W.J."/>
            <person name="Moy G.W."/>
            <person name="Vacquier V.D."/>
        </authorList>
    </citation>
    <scope>NUCLEOTIDE SEQUENCE [LARGE SCALE GENOMIC DNA]</scope>
    <source>
        <strain evidence="7 8">ASpG1</strain>
    </source>
</reference>
<dbReference type="Gene3D" id="1.10.40.30">
    <property type="entry name" value="Fumarase/aspartase (C-terminal domain)"/>
    <property type="match status" value="1"/>
</dbReference>
<dbReference type="InterPro" id="IPR020557">
    <property type="entry name" value="Fumarate_lyase_CS"/>
</dbReference>
<dbReference type="CDD" id="cd01357">
    <property type="entry name" value="Aspartase"/>
    <property type="match status" value="1"/>
</dbReference>
<dbReference type="SUPFAM" id="SSF48557">
    <property type="entry name" value="L-aspartase-like"/>
    <property type="match status" value="1"/>
</dbReference>
<comment type="similarity">
    <text evidence="1">Belongs to the class-II fumarase/aspartase family. Aspartase subfamily.</text>
</comment>
<dbReference type="CDD" id="cd00038">
    <property type="entry name" value="CAP_ED"/>
    <property type="match status" value="1"/>
</dbReference>
<dbReference type="Gene3D" id="1.20.200.10">
    <property type="entry name" value="Fumarase/aspartase (Central domain)"/>
    <property type="match status" value="1"/>
</dbReference>
<dbReference type="NCBIfam" id="NF008909">
    <property type="entry name" value="PRK12273.1"/>
    <property type="match status" value="1"/>
</dbReference>
<dbReference type="InterPro" id="IPR018490">
    <property type="entry name" value="cNMP-bd_dom_sf"/>
</dbReference>
<dbReference type="InterPro" id="IPR051546">
    <property type="entry name" value="Aspartate_Ammonia-Lyase"/>
</dbReference>
<dbReference type="OrthoDB" id="9802809at2"/>
<dbReference type="Gene3D" id="2.60.120.10">
    <property type="entry name" value="Jelly Rolls"/>
    <property type="match status" value="1"/>
</dbReference>
<dbReference type="AlphaFoldDB" id="A0A1N6RIY0"/>
<evidence type="ECO:0000256" key="2">
    <source>
        <dbReference type="ARBA" id="ARBA00012992"/>
    </source>
</evidence>
<proteinExistence type="inferred from homology"/>
<dbReference type="PRINTS" id="PR00149">
    <property type="entry name" value="FUMRATELYASE"/>
</dbReference>
<keyword evidence="8" id="KW-1185">Reference proteome</keyword>
<dbReference type="FunFam" id="1.10.275.10:FF:000001">
    <property type="entry name" value="Fumarate hydratase, mitochondrial"/>
    <property type="match status" value="1"/>
</dbReference>
<dbReference type="SUPFAM" id="SSF51206">
    <property type="entry name" value="cAMP-binding domain-like"/>
    <property type="match status" value="1"/>
</dbReference>
<dbReference type="InterPro" id="IPR018951">
    <property type="entry name" value="Fumarase_C_C"/>
</dbReference>
<dbReference type="InterPro" id="IPR000362">
    <property type="entry name" value="Fumarate_lyase_fam"/>
</dbReference>
<dbReference type="PANTHER" id="PTHR42696">
    <property type="entry name" value="ASPARTATE AMMONIA-LYASE"/>
    <property type="match status" value="1"/>
</dbReference>
<name>A0A1N6RIY0_9SPIO</name>
<dbReference type="InterPro" id="IPR024083">
    <property type="entry name" value="Fumarase/histidase_N"/>
</dbReference>
<dbReference type="PANTHER" id="PTHR42696:SF2">
    <property type="entry name" value="ASPARTATE AMMONIA-LYASE"/>
    <property type="match status" value="1"/>
</dbReference>
<dbReference type="Pfam" id="PF00027">
    <property type="entry name" value="cNMP_binding"/>
    <property type="match status" value="1"/>
</dbReference>
<evidence type="ECO:0000256" key="5">
    <source>
        <dbReference type="NCBIfam" id="TIGR00839"/>
    </source>
</evidence>
<dbReference type="FunFam" id="1.20.200.10:FF:000001">
    <property type="entry name" value="Fumarate hydratase, mitochondrial"/>
    <property type="match status" value="1"/>
</dbReference>
<feature type="domain" description="Cyclic nucleotide-binding" evidence="6">
    <location>
        <begin position="15"/>
        <end position="111"/>
    </location>
</feature>
<dbReference type="EMBL" id="FTMS01000006">
    <property type="protein sequence ID" value="SIQ28791.1"/>
    <property type="molecule type" value="Genomic_DNA"/>
</dbReference>
<protein>
    <recommendedName>
        <fullName evidence="3 5">Aspartate ammonia-lyase</fullName>
        <ecNumber evidence="2 5">4.3.1.1</ecNumber>
    </recommendedName>
</protein>
<dbReference type="PROSITE" id="PS50042">
    <property type="entry name" value="CNMP_BINDING_3"/>
    <property type="match status" value="1"/>
</dbReference>
<gene>
    <name evidence="7" type="ORF">SAMN05920897_106130</name>
</gene>
<evidence type="ECO:0000313" key="8">
    <source>
        <dbReference type="Proteomes" id="UP000186400"/>
    </source>
</evidence>
<accession>A0A1N6RIY0</accession>
<keyword evidence="4 7" id="KW-0456">Lyase</keyword>
<dbReference type="GO" id="GO:0006099">
    <property type="term" value="P:tricarboxylic acid cycle"/>
    <property type="evidence" value="ECO:0007669"/>
    <property type="project" value="InterPro"/>
</dbReference>
<dbReference type="Pfam" id="PF10415">
    <property type="entry name" value="FumaraseC_C"/>
    <property type="match status" value="1"/>
</dbReference>
<dbReference type="Pfam" id="PF00206">
    <property type="entry name" value="Lyase_1"/>
    <property type="match status" value="1"/>
</dbReference>
<dbReference type="STRING" id="159291.SAMN05920897_106130"/>
<dbReference type="InterPro" id="IPR014710">
    <property type="entry name" value="RmlC-like_jellyroll"/>
</dbReference>
<dbReference type="NCBIfam" id="TIGR00839">
    <property type="entry name" value="aspA"/>
    <property type="match status" value="1"/>
</dbReference>
<dbReference type="Proteomes" id="UP000186400">
    <property type="component" value="Unassembled WGS sequence"/>
</dbReference>
<dbReference type="InterPro" id="IPR004708">
    <property type="entry name" value="ApsA"/>
</dbReference>
<dbReference type="Gene3D" id="1.10.275.10">
    <property type="entry name" value="Fumarase/aspartase (N-terminal domain)"/>
    <property type="match status" value="1"/>
</dbReference>
<dbReference type="GO" id="GO:0008797">
    <property type="term" value="F:aspartate ammonia-lyase activity"/>
    <property type="evidence" value="ECO:0007669"/>
    <property type="project" value="UniProtKB-UniRule"/>
</dbReference>
<dbReference type="InterPro" id="IPR022761">
    <property type="entry name" value="Fumarate_lyase_N"/>
</dbReference>
<dbReference type="GO" id="GO:0005829">
    <property type="term" value="C:cytosol"/>
    <property type="evidence" value="ECO:0007669"/>
    <property type="project" value="TreeGrafter"/>
</dbReference>
<evidence type="ECO:0000313" key="7">
    <source>
        <dbReference type="EMBL" id="SIQ28791.1"/>
    </source>
</evidence>
<evidence type="ECO:0000256" key="1">
    <source>
        <dbReference type="ARBA" id="ARBA00005596"/>
    </source>
</evidence>
<dbReference type="EC" id="4.3.1.1" evidence="2 5"/>
<dbReference type="InterPro" id="IPR008948">
    <property type="entry name" value="L-Aspartase-like"/>
</dbReference>
<sequence length="627" mass="69206">MTKAETIQFLRNLELFRELQEDEFETLLRFTEERRYAPGEFLFRQNAPRTNVFVICRGGVELVKQSALGSETRLSYFSTGDFLGESAWGSTSPHSTSGRAVVDTLVLIVHRGFLSESPRATVKVLSQVIRVMARRMRGATNRIIDSGAQYESGRTRPEKDLLGERNVPYEAYYGIQTLRALENFNISGISLSFYPLIISSLAMVKEAAARANRDLGLLDSVRSAAIIAACREITNGKLHPHFTVDMIQGGAGTSTNMNANEVIANRALELLGHRRGEYRYCHPNNHVNLSQSTNDAYPTAVKIALVRGNEPFLQVLRELIGSFRRKSEEFAGVIKMGRTQLQDAVPMTLGQTFEAYAVTLEEEILRLQENARLFLEVNLGGTAIGTGINADPAYANLVIRHLREISGLEVVKADNLVEATQDTGSFVMYSMAVKRLAIKLSKICNDLRLLSSGPRAGFGEINLPPLQAGSSIMPGKVNPVIPEVVNQIAFKVMGNDLTVSIAAEAGQLELNVMEPVIVQSLVQSVEMLKNGMMTLKVRCIDGITANEDHCRQTVLNSIGLVTALTPVLGYERCSVLAREALEQNRGVYDLVLEQGLLDRETLEDLLSPEGMVDPGCQKIFRKDDQLL</sequence>
<dbReference type="InterPro" id="IPR000595">
    <property type="entry name" value="cNMP-bd_dom"/>
</dbReference>
<evidence type="ECO:0000256" key="3">
    <source>
        <dbReference type="ARBA" id="ARBA00016146"/>
    </source>
</evidence>
<dbReference type="SMART" id="SM00100">
    <property type="entry name" value="cNMP"/>
    <property type="match status" value="1"/>
</dbReference>
<evidence type="ECO:0000259" key="6">
    <source>
        <dbReference type="PROSITE" id="PS50042"/>
    </source>
</evidence>
<dbReference type="PROSITE" id="PS00163">
    <property type="entry name" value="FUMARATE_LYASES"/>
    <property type="match status" value="1"/>
</dbReference>
<dbReference type="GO" id="GO:0006531">
    <property type="term" value="P:aspartate metabolic process"/>
    <property type="evidence" value="ECO:0007669"/>
    <property type="project" value="InterPro"/>
</dbReference>